<evidence type="ECO:0000256" key="1">
    <source>
        <dbReference type="SAM" id="MobiDB-lite"/>
    </source>
</evidence>
<reference evidence="2 3" key="1">
    <citation type="journal article" date="2019" name="Int. J. Syst. Evol. Microbiol.">
        <title>The Global Catalogue of Microorganisms (GCM) 10K type strain sequencing project: providing services to taxonomists for standard genome sequencing and annotation.</title>
        <authorList>
            <consortium name="The Broad Institute Genomics Platform"/>
            <consortium name="The Broad Institute Genome Sequencing Center for Infectious Disease"/>
            <person name="Wu L."/>
            <person name="Ma J."/>
        </authorList>
    </citation>
    <scope>NUCLEOTIDE SEQUENCE [LARGE SCALE GENOMIC DNA]</scope>
    <source>
        <strain evidence="2 3">JCM 13244</strain>
    </source>
</reference>
<proteinExistence type="predicted"/>
<evidence type="ECO:0000313" key="2">
    <source>
        <dbReference type="EMBL" id="GAA1709209.1"/>
    </source>
</evidence>
<organism evidence="2 3">
    <name type="scientific">Streptomyces yatensis</name>
    <dbReference type="NCBI Taxonomy" id="155177"/>
    <lineage>
        <taxon>Bacteria</taxon>
        <taxon>Bacillati</taxon>
        <taxon>Actinomycetota</taxon>
        <taxon>Actinomycetes</taxon>
        <taxon>Kitasatosporales</taxon>
        <taxon>Streptomycetaceae</taxon>
        <taxon>Streptomyces</taxon>
        <taxon>Streptomyces violaceusniger group</taxon>
    </lineage>
</organism>
<dbReference type="EMBL" id="BAAALR010000065">
    <property type="protein sequence ID" value="GAA1709209.1"/>
    <property type="molecule type" value="Genomic_DNA"/>
</dbReference>
<evidence type="ECO:0000313" key="3">
    <source>
        <dbReference type="Proteomes" id="UP001499947"/>
    </source>
</evidence>
<accession>A0ABN2IPK2</accession>
<keyword evidence="3" id="KW-1185">Reference proteome</keyword>
<gene>
    <name evidence="2" type="ORF">GCM10009680_57680</name>
</gene>
<name>A0ABN2IPK2_9ACTN</name>
<protein>
    <submittedName>
        <fullName evidence="2">Uncharacterized protein</fullName>
    </submittedName>
</protein>
<sequence length="95" mass="10237">MTHRIGGRAGRVAGPGDVRAGEPDGKQSFLPAAGERVTWKVIHEVVLRGLGLGLSARTGSVVPARRAAARCVRAIWRLPRQPRSRISGNRRVPLI</sequence>
<comment type="caution">
    <text evidence="2">The sequence shown here is derived from an EMBL/GenBank/DDBJ whole genome shotgun (WGS) entry which is preliminary data.</text>
</comment>
<feature type="region of interest" description="Disordered" evidence="1">
    <location>
        <begin position="1"/>
        <end position="29"/>
    </location>
</feature>
<dbReference type="Proteomes" id="UP001499947">
    <property type="component" value="Unassembled WGS sequence"/>
</dbReference>